<feature type="non-terminal residue" evidence="6">
    <location>
        <position position="131"/>
    </location>
</feature>
<name>X1G3B9_9ZZZZ</name>
<organism evidence="6">
    <name type="scientific">marine sediment metagenome</name>
    <dbReference type="NCBI Taxonomy" id="412755"/>
    <lineage>
        <taxon>unclassified sequences</taxon>
        <taxon>metagenomes</taxon>
        <taxon>ecological metagenomes</taxon>
    </lineage>
</organism>
<keyword evidence="2" id="KW-0808">Transferase</keyword>
<dbReference type="PANTHER" id="PTHR43281:SF1">
    <property type="entry name" value="FARNESYL DIPHOSPHATE SYNTHASE"/>
    <property type="match status" value="1"/>
</dbReference>
<evidence type="ECO:0000313" key="6">
    <source>
        <dbReference type="EMBL" id="GAH51757.1"/>
    </source>
</evidence>
<keyword evidence="3" id="KW-0479">Metal-binding</keyword>
<protein>
    <recommendedName>
        <fullName evidence="7">Polyprenyl synthetase</fullName>
    </recommendedName>
</protein>
<dbReference type="EMBL" id="BARU01019358">
    <property type="protein sequence ID" value="GAH51757.1"/>
    <property type="molecule type" value="Genomic_DNA"/>
</dbReference>
<evidence type="ECO:0008006" key="7">
    <source>
        <dbReference type="Google" id="ProtNLM"/>
    </source>
</evidence>
<proteinExistence type="predicted"/>
<evidence type="ECO:0000256" key="3">
    <source>
        <dbReference type="ARBA" id="ARBA00022723"/>
    </source>
</evidence>
<reference evidence="6" key="1">
    <citation type="journal article" date="2014" name="Front. Microbiol.">
        <title>High frequency of phylogenetically diverse reductive dehalogenase-homologous genes in deep subseafloor sedimentary metagenomes.</title>
        <authorList>
            <person name="Kawai M."/>
            <person name="Futagami T."/>
            <person name="Toyoda A."/>
            <person name="Takaki Y."/>
            <person name="Nishi S."/>
            <person name="Hori S."/>
            <person name="Arai W."/>
            <person name="Tsubouchi T."/>
            <person name="Morono Y."/>
            <person name="Uchiyama I."/>
            <person name="Ito T."/>
            <person name="Fujiyama A."/>
            <person name="Inagaki F."/>
            <person name="Takami H."/>
        </authorList>
    </citation>
    <scope>NUCLEOTIDE SEQUENCE</scope>
    <source>
        <strain evidence="6">Expedition CK06-06</strain>
    </source>
</reference>
<evidence type="ECO:0000256" key="1">
    <source>
        <dbReference type="ARBA" id="ARBA00001946"/>
    </source>
</evidence>
<accession>X1G3B9</accession>
<comment type="cofactor">
    <cofactor evidence="1">
        <name>Mg(2+)</name>
        <dbReference type="ChEBI" id="CHEBI:18420"/>
    </cofactor>
</comment>
<keyword evidence="5" id="KW-0414">Isoprene biosynthesis</keyword>
<sequence>MNILDGYRAKVEDELRLLVQKGSTPLLGLNTMNAYHMGFCDRDGNPSDSSKGKYLRPLFCIAMCAGLGGDPEQAIPAAAALELVHRTSLIFDDIQDKGQERNNQPTVWAIWGANQTINARPRSIMLRPASC</sequence>
<evidence type="ECO:0000256" key="2">
    <source>
        <dbReference type="ARBA" id="ARBA00022679"/>
    </source>
</evidence>
<dbReference type="Gene3D" id="1.10.600.10">
    <property type="entry name" value="Farnesyl Diphosphate Synthase"/>
    <property type="match status" value="1"/>
</dbReference>
<dbReference type="PANTHER" id="PTHR43281">
    <property type="entry name" value="FARNESYL DIPHOSPHATE SYNTHASE"/>
    <property type="match status" value="1"/>
</dbReference>
<dbReference type="GO" id="GO:0004659">
    <property type="term" value="F:prenyltransferase activity"/>
    <property type="evidence" value="ECO:0007669"/>
    <property type="project" value="InterPro"/>
</dbReference>
<dbReference type="GO" id="GO:0046872">
    <property type="term" value="F:metal ion binding"/>
    <property type="evidence" value="ECO:0007669"/>
    <property type="project" value="UniProtKB-KW"/>
</dbReference>
<gene>
    <name evidence="6" type="ORF">S03H2_31880</name>
</gene>
<dbReference type="InterPro" id="IPR000092">
    <property type="entry name" value="Polyprenyl_synt"/>
</dbReference>
<comment type="caution">
    <text evidence="6">The sequence shown here is derived from an EMBL/GenBank/DDBJ whole genome shotgun (WGS) entry which is preliminary data.</text>
</comment>
<dbReference type="SUPFAM" id="SSF48576">
    <property type="entry name" value="Terpenoid synthases"/>
    <property type="match status" value="1"/>
</dbReference>
<evidence type="ECO:0000256" key="4">
    <source>
        <dbReference type="ARBA" id="ARBA00022842"/>
    </source>
</evidence>
<dbReference type="Pfam" id="PF00348">
    <property type="entry name" value="polyprenyl_synt"/>
    <property type="match status" value="1"/>
</dbReference>
<dbReference type="CDD" id="cd00867">
    <property type="entry name" value="Trans_IPPS"/>
    <property type="match status" value="1"/>
</dbReference>
<keyword evidence="4" id="KW-0460">Magnesium</keyword>
<dbReference type="InterPro" id="IPR008949">
    <property type="entry name" value="Isoprenoid_synthase_dom_sf"/>
</dbReference>
<dbReference type="GO" id="GO:0008299">
    <property type="term" value="P:isoprenoid biosynthetic process"/>
    <property type="evidence" value="ECO:0007669"/>
    <property type="project" value="UniProtKB-KW"/>
</dbReference>
<evidence type="ECO:0000256" key="5">
    <source>
        <dbReference type="ARBA" id="ARBA00023229"/>
    </source>
</evidence>
<dbReference type="AlphaFoldDB" id="X1G3B9"/>